<feature type="transmembrane region" description="Helical" evidence="1">
    <location>
        <begin position="55"/>
        <end position="80"/>
    </location>
</feature>
<keyword evidence="1" id="KW-0812">Transmembrane</keyword>
<evidence type="ECO:0000313" key="4">
    <source>
        <dbReference type="Proteomes" id="UP000289691"/>
    </source>
</evidence>
<comment type="caution">
    <text evidence="3">The sequence shown here is derived from an EMBL/GenBank/DDBJ whole genome shotgun (WGS) entry which is preliminary data.</text>
</comment>
<gene>
    <name evidence="3" type="ORF">EAF64_00340</name>
</gene>
<evidence type="ECO:0000259" key="2">
    <source>
        <dbReference type="Pfam" id="PF09851"/>
    </source>
</evidence>
<dbReference type="OrthoDB" id="53394at2157"/>
<dbReference type="Proteomes" id="UP000289691">
    <property type="component" value="Unassembled WGS sequence"/>
</dbReference>
<proteinExistence type="predicted"/>
<evidence type="ECO:0000256" key="1">
    <source>
        <dbReference type="SAM" id="Phobius"/>
    </source>
</evidence>
<reference evidence="3 4" key="1">
    <citation type="submission" date="2019-01" db="EMBL/GenBank/DDBJ databases">
        <title>Halorientalis sp. F13-25 a new haloarchaeum isolated from hypersaline water.</title>
        <authorList>
            <person name="Ana D.-V."/>
            <person name="Cristina S.-P."/>
            <person name="Antonio V."/>
        </authorList>
    </citation>
    <scope>NUCLEOTIDE SEQUENCE [LARGE SCALE GENOMIC DNA]</scope>
    <source>
        <strain evidence="3 4">F13-25</strain>
    </source>
</reference>
<organism evidence="3 4">
    <name type="scientific">Halorientalis pallida</name>
    <dbReference type="NCBI Taxonomy" id="2479928"/>
    <lineage>
        <taxon>Archaea</taxon>
        <taxon>Methanobacteriati</taxon>
        <taxon>Methanobacteriota</taxon>
        <taxon>Stenosarchaea group</taxon>
        <taxon>Halobacteria</taxon>
        <taxon>Halobacteriales</taxon>
        <taxon>Haloarculaceae</taxon>
        <taxon>Halorientalis</taxon>
    </lineage>
</organism>
<dbReference type="RefSeq" id="WP_129067001.1">
    <property type="nucleotide sequence ID" value="NZ_RDFA01000001.1"/>
</dbReference>
<sequence length="122" mass="13651">MVRNNADSQLLRIGLLIVVALVVVPVLFMGFGMMGGGYMMDGMWRNGWAGGAAPAWLWIVALALRLLFLLVIVGAVYLLYRSLSGSGDEADRALEELRLAYARGELSDDEYERRRETLERDR</sequence>
<evidence type="ECO:0000313" key="3">
    <source>
        <dbReference type="EMBL" id="RXK51134.1"/>
    </source>
</evidence>
<protein>
    <submittedName>
        <fullName evidence="3">SHOCT domain-containing protein</fullName>
    </submittedName>
</protein>
<dbReference type="Pfam" id="PF09851">
    <property type="entry name" value="SHOCT"/>
    <property type="match status" value="1"/>
</dbReference>
<dbReference type="AlphaFoldDB" id="A0A498L3D0"/>
<keyword evidence="1" id="KW-0472">Membrane</keyword>
<keyword evidence="4" id="KW-1185">Reference proteome</keyword>
<name>A0A498L3D0_9EURY</name>
<feature type="transmembrane region" description="Helical" evidence="1">
    <location>
        <begin position="12"/>
        <end position="35"/>
    </location>
</feature>
<keyword evidence="1" id="KW-1133">Transmembrane helix</keyword>
<dbReference type="EMBL" id="RDFA01000001">
    <property type="protein sequence ID" value="RXK51134.1"/>
    <property type="molecule type" value="Genomic_DNA"/>
</dbReference>
<dbReference type="InterPro" id="IPR018649">
    <property type="entry name" value="SHOCT"/>
</dbReference>
<accession>A0A498L3D0</accession>
<feature type="domain" description="SHOCT" evidence="2">
    <location>
        <begin position="93"/>
        <end position="118"/>
    </location>
</feature>